<accession>A0A1I7X0X8</accession>
<proteinExistence type="predicted"/>
<keyword evidence="1" id="KW-1185">Reference proteome</keyword>
<dbReference type="Proteomes" id="UP000095283">
    <property type="component" value="Unplaced"/>
</dbReference>
<dbReference type="WBParaSite" id="Hba_11218">
    <property type="protein sequence ID" value="Hba_11218"/>
    <property type="gene ID" value="Hba_11218"/>
</dbReference>
<reference evidence="2" key="1">
    <citation type="submission" date="2016-11" db="UniProtKB">
        <authorList>
            <consortium name="WormBaseParasite"/>
        </authorList>
    </citation>
    <scope>IDENTIFICATION</scope>
</reference>
<sequence>MNRLIWYQPGESMEDLLCQAGHVGIYDGDLKHECGGMMTLPEVYCRINPLAVVMEMELPPGVDPPFEEADHEMMVPIVDPIHPEDAELSDQEVTIGKIEPGWSKKKIF</sequence>
<evidence type="ECO:0000313" key="2">
    <source>
        <dbReference type="WBParaSite" id="Hba_11218"/>
    </source>
</evidence>
<dbReference type="AlphaFoldDB" id="A0A1I7X0X8"/>
<name>A0A1I7X0X8_HETBA</name>
<evidence type="ECO:0000313" key="1">
    <source>
        <dbReference type="Proteomes" id="UP000095283"/>
    </source>
</evidence>
<protein>
    <submittedName>
        <fullName evidence="2">D-xylulose 5-phosphate/D-fructose 6-phosphate phosphoketolase</fullName>
    </submittedName>
</protein>
<organism evidence="1 2">
    <name type="scientific">Heterorhabditis bacteriophora</name>
    <name type="common">Entomopathogenic nematode worm</name>
    <dbReference type="NCBI Taxonomy" id="37862"/>
    <lineage>
        <taxon>Eukaryota</taxon>
        <taxon>Metazoa</taxon>
        <taxon>Ecdysozoa</taxon>
        <taxon>Nematoda</taxon>
        <taxon>Chromadorea</taxon>
        <taxon>Rhabditida</taxon>
        <taxon>Rhabditina</taxon>
        <taxon>Rhabditomorpha</taxon>
        <taxon>Strongyloidea</taxon>
        <taxon>Heterorhabditidae</taxon>
        <taxon>Heterorhabditis</taxon>
    </lineage>
</organism>